<sequence length="280" mass="33179">MKQKLLTEFKEELLNIQNSSPGIKLRSMRSIELSRRVLRLLRKEVITYGFKSTQHEIDFFKYTKIVPQKELIYFLKVFSFELELPKCDKESQRQLIKFKLHRFNRFFLRNIDFGQYLELESTHFDEHYFTRKHNSNTHFEISKLYNEDLDFNTPKSTLLAEFRACSAFVAYLQKRLFCIDNPIPLNDHTENTKLIWPFGFSAFVELISLLSASGLHTKNNITIIDLARKFQEIIDIEMKGFYNTRNENATRSKGPTQFTDAMLIAYLNELNKKDCVDPND</sequence>
<dbReference type="InterPro" id="IPR018534">
    <property type="entry name" value="Tet_reg_excision_RteC"/>
</dbReference>
<gene>
    <name evidence="1" type="ORF">ACFFVB_08305</name>
</gene>
<evidence type="ECO:0000313" key="1">
    <source>
        <dbReference type="EMBL" id="MFB9053082.1"/>
    </source>
</evidence>
<accession>A0ABV5F0X8</accession>
<organism evidence="1 2">
    <name type="scientific">Formosa undariae</name>
    <dbReference type="NCBI Taxonomy" id="1325436"/>
    <lineage>
        <taxon>Bacteria</taxon>
        <taxon>Pseudomonadati</taxon>
        <taxon>Bacteroidota</taxon>
        <taxon>Flavobacteriia</taxon>
        <taxon>Flavobacteriales</taxon>
        <taxon>Flavobacteriaceae</taxon>
        <taxon>Formosa</taxon>
    </lineage>
</organism>
<comment type="caution">
    <text evidence="1">The sequence shown here is derived from an EMBL/GenBank/DDBJ whole genome shotgun (WGS) entry which is preliminary data.</text>
</comment>
<dbReference type="Pfam" id="PF09357">
    <property type="entry name" value="RteC"/>
    <property type="match status" value="1"/>
</dbReference>
<proteinExistence type="predicted"/>
<keyword evidence="2" id="KW-1185">Reference proteome</keyword>
<reference evidence="1 2" key="1">
    <citation type="submission" date="2024-09" db="EMBL/GenBank/DDBJ databases">
        <authorList>
            <person name="Sun Q."/>
            <person name="Mori K."/>
        </authorList>
    </citation>
    <scope>NUCLEOTIDE SEQUENCE [LARGE SCALE GENOMIC DNA]</scope>
    <source>
        <strain evidence="1 2">CECT 8286</strain>
    </source>
</reference>
<dbReference type="RefSeq" id="WP_382382265.1">
    <property type="nucleotide sequence ID" value="NZ_JBHMEZ010000009.1"/>
</dbReference>
<name>A0ABV5F0X8_9FLAO</name>
<protein>
    <submittedName>
        <fullName evidence="1">RteC domain-containing protein</fullName>
    </submittedName>
</protein>
<dbReference type="Proteomes" id="UP001589605">
    <property type="component" value="Unassembled WGS sequence"/>
</dbReference>
<evidence type="ECO:0000313" key="2">
    <source>
        <dbReference type="Proteomes" id="UP001589605"/>
    </source>
</evidence>
<dbReference type="EMBL" id="JBHMEZ010000009">
    <property type="protein sequence ID" value="MFB9053082.1"/>
    <property type="molecule type" value="Genomic_DNA"/>
</dbReference>